<gene>
    <name evidence="2" type="ORF">GCM10009836_67140</name>
</gene>
<organism evidence="2 3">
    <name type="scientific">Pseudonocardia ailaonensis</name>
    <dbReference type="NCBI Taxonomy" id="367279"/>
    <lineage>
        <taxon>Bacteria</taxon>
        <taxon>Bacillati</taxon>
        <taxon>Actinomycetota</taxon>
        <taxon>Actinomycetes</taxon>
        <taxon>Pseudonocardiales</taxon>
        <taxon>Pseudonocardiaceae</taxon>
        <taxon>Pseudonocardia</taxon>
    </lineage>
</organism>
<evidence type="ECO:0000256" key="1">
    <source>
        <dbReference type="SAM" id="Phobius"/>
    </source>
</evidence>
<evidence type="ECO:0000313" key="3">
    <source>
        <dbReference type="Proteomes" id="UP001500449"/>
    </source>
</evidence>
<dbReference type="EMBL" id="BAAAQK010000028">
    <property type="protein sequence ID" value="GAA1876332.1"/>
    <property type="molecule type" value="Genomic_DNA"/>
</dbReference>
<feature type="transmembrane region" description="Helical" evidence="1">
    <location>
        <begin position="6"/>
        <end position="27"/>
    </location>
</feature>
<keyword evidence="1" id="KW-0812">Transmembrane</keyword>
<dbReference type="RefSeq" id="WP_344426600.1">
    <property type="nucleotide sequence ID" value="NZ_BAAAQK010000028.1"/>
</dbReference>
<dbReference type="Proteomes" id="UP001500449">
    <property type="component" value="Unassembled WGS sequence"/>
</dbReference>
<proteinExistence type="predicted"/>
<keyword evidence="1" id="KW-0472">Membrane</keyword>
<sequence length="42" mass="4626">MEITPVTTGLVVVGLLAFFRLVGTLSGRTNAGIGRPRRREWQ</sequence>
<comment type="caution">
    <text evidence="2">The sequence shown here is derived from an EMBL/GenBank/DDBJ whole genome shotgun (WGS) entry which is preliminary data.</text>
</comment>
<name>A0ABN2NN71_9PSEU</name>
<reference evidence="2 3" key="1">
    <citation type="journal article" date="2019" name="Int. J. Syst. Evol. Microbiol.">
        <title>The Global Catalogue of Microorganisms (GCM) 10K type strain sequencing project: providing services to taxonomists for standard genome sequencing and annotation.</title>
        <authorList>
            <consortium name="The Broad Institute Genomics Platform"/>
            <consortium name="The Broad Institute Genome Sequencing Center for Infectious Disease"/>
            <person name="Wu L."/>
            <person name="Ma J."/>
        </authorList>
    </citation>
    <scope>NUCLEOTIDE SEQUENCE [LARGE SCALE GENOMIC DNA]</scope>
    <source>
        <strain evidence="2 3">JCM 16009</strain>
    </source>
</reference>
<keyword evidence="3" id="KW-1185">Reference proteome</keyword>
<evidence type="ECO:0000313" key="2">
    <source>
        <dbReference type="EMBL" id="GAA1876332.1"/>
    </source>
</evidence>
<keyword evidence="1" id="KW-1133">Transmembrane helix</keyword>
<accession>A0ABN2NN71</accession>
<protein>
    <submittedName>
        <fullName evidence="2">Uncharacterized protein</fullName>
    </submittedName>
</protein>